<comment type="caution">
    <text evidence="8">The sequence shown here is derived from an EMBL/GenBank/DDBJ whole genome shotgun (WGS) entry which is preliminary data.</text>
</comment>
<dbReference type="Pfam" id="PF00854">
    <property type="entry name" value="PTR2"/>
    <property type="match status" value="1"/>
</dbReference>
<feature type="transmembrane region" description="Helical" evidence="7">
    <location>
        <begin position="456"/>
        <end position="478"/>
    </location>
</feature>
<dbReference type="AlphaFoldDB" id="A0A438F144"/>
<protein>
    <submittedName>
        <fullName evidence="8">Protein NRT1/ PTR family 5.2</fullName>
    </submittedName>
</protein>
<feature type="transmembrane region" description="Helical" evidence="7">
    <location>
        <begin position="582"/>
        <end position="606"/>
    </location>
</feature>
<evidence type="ECO:0000256" key="6">
    <source>
        <dbReference type="SAM" id="MobiDB-lite"/>
    </source>
</evidence>
<dbReference type="Gene3D" id="1.20.1250.20">
    <property type="entry name" value="MFS general substrate transporter like domains"/>
    <property type="match status" value="1"/>
</dbReference>
<dbReference type="EMBL" id="QGNW01001142">
    <property type="protein sequence ID" value="RVW53695.1"/>
    <property type="molecule type" value="Genomic_DNA"/>
</dbReference>
<evidence type="ECO:0000256" key="4">
    <source>
        <dbReference type="ARBA" id="ARBA00022989"/>
    </source>
</evidence>
<keyword evidence="5 7" id="KW-0472">Membrane</keyword>
<feature type="transmembrane region" description="Helical" evidence="7">
    <location>
        <begin position="380"/>
        <end position="399"/>
    </location>
</feature>
<feature type="transmembrane region" description="Helical" evidence="7">
    <location>
        <begin position="287"/>
        <end position="308"/>
    </location>
</feature>
<name>A0A438F144_VITVI</name>
<sequence>MSTTVAEERGGGDGREEYTEDGTVDLKGRPILRSKTGRWRACSFIVGYEVFERMAYYGIASNLVLYLKRELHEGTVKSANNVTNWVGTVWMAPILGAYIADAHLGRYWTFVIASGIYLLVVPDPHFYGCKREYAHMQADIHHTSELMGLQGSKLVQGDLTQVMSTRSSYPLVRLFFNSSWNGSVNLSSFAASTKASVMRSWVKDEDCDKRASTFQVAIFYLALYIIAAGTGGTKPNISTMGADQFDDFEPKERIQKLSFFNWWMFSIFFGTLFSNTFLVYIQDTVGWSLGYGLPTLGLAISVSVFLVVKKRKVDVPNDPKELHELNLDEYAKSRTFRIDHTPSLRLLDKAAVKSGPTSPWMLCPVTQVEETKQMIKMIPILVSTFLPSTMLVQVSTLFIKQGDTLDRTMGPNFVIPPACLTAFVTIFMLISIVIYDRWFVPLVRKYTGNPRGITMLQRIGIGIVLQIIVMVTACLAEMRRLRVARENGIFGKTQTVPLTIFILLPQFALMGIADTFVEVAKIEFFYDQAPQGMKSLGTSYFTTSLGVGSFLSSFLLSTVSDITKKHGQGWIENNLNVSHLDYFYAFYAILSFFNFLFFLVVAKFYVYNVDVDMTESKRELQKAMETSPSEARSQVNEVLLKGLG</sequence>
<dbReference type="SUPFAM" id="SSF103473">
    <property type="entry name" value="MFS general substrate transporter"/>
    <property type="match status" value="1"/>
</dbReference>
<dbReference type="GO" id="GO:0016020">
    <property type="term" value="C:membrane"/>
    <property type="evidence" value="ECO:0007669"/>
    <property type="project" value="UniProtKB-SubCell"/>
</dbReference>
<evidence type="ECO:0000256" key="7">
    <source>
        <dbReference type="SAM" id="Phobius"/>
    </source>
</evidence>
<dbReference type="InterPro" id="IPR036259">
    <property type="entry name" value="MFS_trans_sf"/>
</dbReference>
<keyword evidence="3 7" id="KW-0812">Transmembrane</keyword>
<feature type="transmembrane region" description="Helical" evidence="7">
    <location>
        <begin position="538"/>
        <end position="562"/>
    </location>
</feature>
<dbReference type="PANTHER" id="PTHR11654">
    <property type="entry name" value="OLIGOPEPTIDE TRANSPORTER-RELATED"/>
    <property type="match status" value="1"/>
</dbReference>
<feature type="transmembrane region" description="Helical" evidence="7">
    <location>
        <begin position="498"/>
        <end position="517"/>
    </location>
</feature>
<evidence type="ECO:0000256" key="3">
    <source>
        <dbReference type="ARBA" id="ARBA00022692"/>
    </source>
</evidence>
<keyword evidence="4 7" id="KW-1133">Transmembrane helix</keyword>
<evidence type="ECO:0000313" key="9">
    <source>
        <dbReference type="Proteomes" id="UP000288805"/>
    </source>
</evidence>
<evidence type="ECO:0000256" key="2">
    <source>
        <dbReference type="ARBA" id="ARBA00005982"/>
    </source>
</evidence>
<feature type="transmembrane region" description="Helical" evidence="7">
    <location>
        <begin position="414"/>
        <end position="435"/>
    </location>
</feature>
<reference evidence="8 9" key="1">
    <citation type="journal article" date="2018" name="PLoS Genet.">
        <title>Population sequencing reveals clonal diversity and ancestral inbreeding in the grapevine cultivar Chardonnay.</title>
        <authorList>
            <person name="Roach M.J."/>
            <person name="Johnson D.L."/>
            <person name="Bohlmann J."/>
            <person name="van Vuuren H.J."/>
            <person name="Jones S.J."/>
            <person name="Pretorius I.S."/>
            <person name="Schmidt S.A."/>
            <person name="Borneman A.R."/>
        </authorList>
    </citation>
    <scope>NUCLEOTIDE SEQUENCE [LARGE SCALE GENOMIC DNA]</scope>
    <source>
        <strain evidence="9">cv. Chardonnay</strain>
        <tissue evidence="8">Leaf</tissue>
    </source>
</reference>
<proteinExistence type="inferred from homology"/>
<comment type="similarity">
    <text evidence="2">Belongs to the major facilitator superfamily. Proton-dependent oligopeptide transporter (POT/PTR) (TC 2.A.17) family.</text>
</comment>
<feature type="region of interest" description="Disordered" evidence="6">
    <location>
        <begin position="1"/>
        <end position="21"/>
    </location>
</feature>
<dbReference type="Proteomes" id="UP000288805">
    <property type="component" value="Unassembled WGS sequence"/>
</dbReference>
<feature type="compositionally biased region" description="Basic and acidic residues" evidence="6">
    <location>
        <begin position="1"/>
        <end position="17"/>
    </location>
</feature>
<comment type="subcellular location">
    <subcellularLocation>
        <location evidence="1">Membrane</location>
        <topology evidence="1">Multi-pass membrane protein</topology>
    </subcellularLocation>
</comment>
<evidence type="ECO:0000256" key="1">
    <source>
        <dbReference type="ARBA" id="ARBA00004141"/>
    </source>
</evidence>
<organism evidence="8 9">
    <name type="scientific">Vitis vinifera</name>
    <name type="common">Grape</name>
    <dbReference type="NCBI Taxonomy" id="29760"/>
    <lineage>
        <taxon>Eukaryota</taxon>
        <taxon>Viridiplantae</taxon>
        <taxon>Streptophyta</taxon>
        <taxon>Embryophyta</taxon>
        <taxon>Tracheophyta</taxon>
        <taxon>Spermatophyta</taxon>
        <taxon>Magnoliopsida</taxon>
        <taxon>eudicotyledons</taxon>
        <taxon>Gunneridae</taxon>
        <taxon>Pentapetalae</taxon>
        <taxon>rosids</taxon>
        <taxon>Vitales</taxon>
        <taxon>Vitaceae</taxon>
        <taxon>Viteae</taxon>
        <taxon>Vitis</taxon>
    </lineage>
</organism>
<dbReference type="InterPro" id="IPR000109">
    <property type="entry name" value="POT_fam"/>
</dbReference>
<accession>A0A438F144</accession>
<feature type="transmembrane region" description="Helical" evidence="7">
    <location>
        <begin position="260"/>
        <end position="281"/>
    </location>
</feature>
<gene>
    <name evidence="8" type="primary">NPF5.2_6</name>
    <name evidence="8" type="ORF">CK203_069105</name>
</gene>
<evidence type="ECO:0000256" key="5">
    <source>
        <dbReference type="ARBA" id="ARBA00023136"/>
    </source>
</evidence>
<evidence type="ECO:0000313" key="8">
    <source>
        <dbReference type="EMBL" id="RVW53695.1"/>
    </source>
</evidence>
<dbReference type="GO" id="GO:0022857">
    <property type="term" value="F:transmembrane transporter activity"/>
    <property type="evidence" value="ECO:0007669"/>
    <property type="project" value="InterPro"/>
</dbReference>